<name>A0A7V3ZVN2_UNCW3</name>
<dbReference type="Pfam" id="PF00892">
    <property type="entry name" value="EamA"/>
    <property type="match status" value="1"/>
</dbReference>
<dbReference type="Gene3D" id="1.10.3730.20">
    <property type="match status" value="1"/>
</dbReference>
<dbReference type="InterPro" id="IPR000620">
    <property type="entry name" value="EamA_dom"/>
</dbReference>
<reference evidence="3" key="1">
    <citation type="journal article" date="2020" name="mSystems">
        <title>Genome- and Community-Level Interaction Insights into Carbon Utilization and Element Cycling Functions of Hydrothermarchaeota in Hydrothermal Sediment.</title>
        <authorList>
            <person name="Zhou Z."/>
            <person name="Liu Y."/>
            <person name="Xu W."/>
            <person name="Pan J."/>
            <person name="Luo Z.H."/>
            <person name="Li M."/>
        </authorList>
    </citation>
    <scope>NUCLEOTIDE SEQUENCE [LARGE SCALE GENOMIC DNA]</scope>
    <source>
        <strain evidence="3">SpSt-697</strain>
    </source>
</reference>
<evidence type="ECO:0000256" key="1">
    <source>
        <dbReference type="SAM" id="Phobius"/>
    </source>
</evidence>
<protein>
    <recommendedName>
        <fullName evidence="2">EamA domain-containing protein</fullName>
    </recommendedName>
</protein>
<dbReference type="EMBL" id="DTDR01000101">
    <property type="protein sequence ID" value="HGK63729.1"/>
    <property type="molecule type" value="Genomic_DNA"/>
</dbReference>
<feature type="transmembrane region" description="Helical" evidence="1">
    <location>
        <begin position="87"/>
        <end position="107"/>
    </location>
</feature>
<sequence>MDYQIYCLIALLGWGFWGFGTKILGKYLAPFPLSFFSNIGTVIFLLLLLPKFSVPLNKFSFYALFNGIVAGVGTLGFYFALNKGEASIIFPITSLYIAIPVILGYLFLKEPLTLKHLGGFILTLIAIYLLSS</sequence>
<comment type="caution">
    <text evidence="3">The sequence shown here is derived from an EMBL/GenBank/DDBJ whole genome shotgun (WGS) entry which is preliminary data.</text>
</comment>
<keyword evidence="1" id="KW-1133">Transmembrane helix</keyword>
<dbReference type="GO" id="GO:0016020">
    <property type="term" value="C:membrane"/>
    <property type="evidence" value="ECO:0007669"/>
    <property type="project" value="InterPro"/>
</dbReference>
<feature type="transmembrane region" description="Helical" evidence="1">
    <location>
        <begin position="5"/>
        <end position="25"/>
    </location>
</feature>
<feature type="transmembrane region" description="Helical" evidence="1">
    <location>
        <begin position="114"/>
        <end position="131"/>
    </location>
</feature>
<feature type="domain" description="EamA" evidence="2">
    <location>
        <begin position="5"/>
        <end position="131"/>
    </location>
</feature>
<accession>A0A7V3ZVN2</accession>
<feature type="transmembrane region" description="Helical" evidence="1">
    <location>
        <begin position="61"/>
        <end position="81"/>
    </location>
</feature>
<dbReference type="SUPFAM" id="SSF103481">
    <property type="entry name" value="Multidrug resistance efflux transporter EmrE"/>
    <property type="match status" value="1"/>
</dbReference>
<dbReference type="AlphaFoldDB" id="A0A7V3ZVN2"/>
<keyword evidence="1" id="KW-0812">Transmembrane</keyword>
<evidence type="ECO:0000259" key="2">
    <source>
        <dbReference type="Pfam" id="PF00892"/>
    </source>
</evidence>
<dbReference type="InterPro" id="IPR037185">
    <property type="entry name" value="EmrE-like"/>
</dbReference>
<keyword evidence="1" id="KW-0472">Membrane</keyword>
<feature type="transmembrane region" description="Helical" evidence="1">
    <location>
        <begin position="31"/>
        <end position="49"/>
    </location>
</feature>
<evidence type="ECO:0000313" key="3">
    <source>
        <dbReference type="EMBL" id="HGK63729.1"/>
    </source>
</evidence>
<organism evidence="3">
    <name type="scientific">candidate division WOR-3 bacterium</name>
    <dbReference type="NCBI Taxonomy" id="2052148"/>
    <lineage>
        <taxon>Bacteria</taxon>
        <taxon>Bacteria division WOR-3</taxon>
    </lineage>
</organism>
<proteinExistence type="predicted"/>
<gene>
    <name evidence="3" type="ORF">ENU74_03965</name>
</gene>